<accession>A0ABU5H8X0</accession>
<dbReference type="Proteomes" id="UP001291309">
    <property type="component" value="Unassembled WGS sequence"/>
</dbReference>
<keyword evidence="4" id="KW-1185">Reference proteome</keyword>
<evidence type="ECO:0000256" key="2">
    <source>
        <dbReference type="SAM" id="SignalP"/>
    </source>
</evidence>
<evidence type="ECO:0000313" key="4">
    <source>
        <dbReference type="Proteomes" id="UP001291309"/>
    </source>
</evidence>
<feature type="region of interest" description="Disordered" evidence="1">
    <location>
        <begin position="22"/>
        <end position="45"/>
    </location>
</feature>
<reference evidence="3 4" key="1">
    <citation type="submission" date="2023-12" db="EMBL/GenBank/DDBJ databases">
        <title>the genome sequence of Hyalangium sp. s54d21.</title>
        <authorList>
            <person name="Zhang X."/>
        </authorList>
    </citation>
    <scope>NUCLEOTIDE SEQUENCE [LARGE SCALE GENOMIC DNA]</scope>
    <source>
        <strain evidence="4">s54d21</strain>
    </source>
</reference>
<gene>
    <name evidence="3" type="ORF">SYV04_25400</name>
</gene>
<proteinExistence type="predicted"/>
<dbReference type="InterPro" id="IPR011754">
    <property type="entry name" value="Mxa_paralog_2268"/>
</dbReference>
<evidence type="ECO:0000313" key="3">
    <source>
        <dbReference type="EMBL" id="MDY7229755.1"/>
    </source>
</evidence>
<keyword evidence="2" id="KW-0732">Signal</keyword>
<comment type="caution">
    <text evidence="3">The sequence shown here is derived from an EMBL/GenBank/DDBJ whole genome shotgun (WGS) entry which is preliminary data.</text>
</comment>
<organism evidence="3 4">
    <name type="scientific">Hyalangium rubrum</name>
    <dbReference type="NCBI Taxonomy" id="3103134"/>
    <lineage>
        <taxon>Bacteria</taxon>
        <taxon>Pseudomonadati</taxon>
        <taxon>Myxococcota</taxon>
        <taxon>Myxococcia</taxon>
        <taxon>Myxococcales</taxon>
        <taxon>Cystobacterineae</taxon>
        <taxon>Archangiaceae</taxon>
        <taxon>Hyalangium</taxon>
    </lineage>
</organism>
<dbReference type="RefSeq" id="WP_321548477.1">
    <property type="nucleotide sequence ID" value="NZ_JAXIVS010000009.1"/>
</dbReference>
<evidence type="ECO:0000256" key="1">
    <source>
        <dbReference type="SAM" id="MobiDB-lite"/>
    </source>
</evidence>
<feature type="signal peptide" evidence="2">
    <location>
        <begin position="1"/>
        <end position="21"/>
    </location>
</feature>
<dbReference type="Pfam" id="PF09544">
    <property type="entry name" value="DUF2381"/>
    <property type="match status" value="1"/>
</dbReference>
<dbReference type="EMBL" id="JAXIVS010000009">
    <property type="protein sequence ID" value="MDY7229755.1"/>
    <property type="molecule type" value="Genomic_DNA"/>
</dbReference>
<sequence length="291" mass="31341">MVQPTTLVLALVLILGTTARAQPRAPREQRQRHVSVTGNPADPPHEIHVAKGVATLLRFKSQINRDAVDVEGHGTRITLDAGDSSIILEPLVDLGSAERLALSVLFADGQRAVFVLVSHVSEVDTRIDVIRREQTVESCLADLAESQARCSKLSPMNFARAGLLTPIGVITRALTNCIGAPHTASGLVCENGTAHRAERWALVDLQIRNAPDQTPWVPSEVTIKSMQSGVPLTVRAVEMDAAHIASGEVGRLFVEIAPPDAGEPFVMELRDATGRGISIPEVRFRAKESTQ</sequence>
<feature type="chain" id="PRO_5047416146" evidence="2">
    <location>
        <begin position="22"/>
        <end position="291"/>
    </location>
</feature>
<protein>
    <submittedName>
        <fullName evidence="3">DUF2381 family protein</fullName>
    </submittedName>
</protein>
<name>A0ABU5H8X0_9BACT</name>
<dbReference type="NCBIfam" id="TIGR02268">
    <property type="entry name" value="Myxococcus xanthus paralogous family TIGR02268"/>
    <property type="match status" value="1"/>
</dbReference>